<keyword evidence="3" id="KW-0677">Repeat</keyword>
<reference evidence="5 6" key="1">
    <citation type="submission" date="2018-03" db="EMBL/GenBank/DDBJ databases">
        <authorList>
            <person name="Fogelqvist J."/>
        </authorList>
    </citation>
    <scope>NUCLEOTIDE SEQUENCE [LARGE SCALE GENOMIC DNA]</scope>
</reference>
<name>A0A3P3YKZ0_PLABS</name>
<dbReference type="InterPro" id="IPR050328">
    <property type="entry name" value="Dev_Immune_Receptor"/>
</dbReference>
<organism evidence="5 6">
    <name type="scientific">Plasmodiophora brassicae</name>
    <name type="common">Clubroot disease agent</name>
    <dbReference type="NCBI Taxonomy" id="37360"/>
    <lineage>
        <taxon>Eukaryota</taxon>
        <taxon>Sar</taxon>
        <taxon>Rhizaria</taxon>
        <taxon>Endomyxa</taxon>
        <taxon>Phytomyxea</taxon>
        <taxon>Plasmodiophorida</taxon>
        <taxon>Plasmodiophoridae</taxon>
        <taxon>Plasmodiophora</taxon>
    </lineage>
</organism>
<proteinExistence type="predicted"/>
<evidence type="ECO:0000313" key="6">
    <source>
        <dbReference type="Proteomes" id="UP000290189"/>
    </source>
</evidence>
<dbReference type="Gene3D" id="3.80.10.10">
    <property type="entry name" value="Ribonuclease Inhibitor"/>
    <property type="match status" value="2"/>
</dbReference>
<feature type="signal peptide" evidence="4">
    <location>
        <begin position="1"/>
        <end position="31"/>
    </location>
</feature>
<dbReference type="Proteomes" id="UP000290189">
    <property type="component" value="Unassembled WGS sequence"/>
</dbReference>
<dbReference type="Pfam" id="PF13855">
    <property type="entry name" value="LRR_8"/>
    <property type="match status" value="3"/>
</dbReference>
<geneLocation type="mitochondrion" evidence="5"/>
<dbReference type="AlphaFoldDB" id="A0A3P3YKZ0"/>
<evidence type="ECO:0000256" key="1">
    <source>
        <dbReference type="ARBA" id="ARBA00022614"/>
    </source>
</evidence>
<evidence type="ECO:0000313" key="5">
    <source>
        <dbReference type="EMBL" id="SPR00865.1"/>
    </source>
</evidence>
<dbReference type="SMART" id="SM00369">
    <property type="entry name" value="LRR_TYP"/>
    <property type="match status" value="6"/>
</dbReference>
<dbReference type="EMBL" id="OVEO01000015">
    <property type="protein sequence ID" value="SPR00865.1"/>
    <property type="molecule type" value="Genomic_DNA"/>
</dbReference>
<dbReference type="InterPro" id="IPR032675">
    <property type="entry name" value="LRR_dom_sf"/>
</dbReference>
<keyword evidence="2 4" id="KW-0732">Signal</keyword>
<evidence type="ECO:0008006" key="7">
    <source>
        <dbReference type="Google" id="ProtNLM"/>
    </source>
</evidence>
<evidence type="ECO:0000256" key="2">
    <source>
        <dbReference type="ARBA" id="ARBA00022729"/>
    </source>
</evidence>
<gene>
    <name evidence="5" type="ORF">PLBR_LOCUS8080</name>
</gene>
<keyword evidence="5" id="KW-0496">Mitochondrion</keyword>
<dbReference type="PANTHER" id="PTHR24373:SF370">
    <property type="entry name" value="FISH-LIPS, ISOFORM E"/>
    <property type="match status" value="1"/>
</dbReference>
<dbReference type="InterPro" id="IPR001611">
    <property type="entry name" value="Leu-rich_rpt"/>
</dbReference>
<protein>
    <recommendedName>
        <fullName evidence="7">LRRNT domain-containing protein</fullName>
    </recommendedName>
</protein>
<evidence type="ECO:0000256" key="4">
    <source>
        <dbReference type="SAM" id="SignalP"/>
    </source>
</evidence>
<sequence length="452" mass="47987">MRPSGPLVPGSRLAATVALVVVFVVVPRGGALVCGNGCVCDWYPNSCLPPNIMLAARALTGRITSTWFAAVPSVASYTSLYLSVNLIISIDPAALGALTSLRYIDLSTNQVAGLEAGTFQANTRLTTLCVIVVERATQAYRTLMRKVVPCRNLAVNRIASLPAGVFSSLSQLQALMIGANALTSIPANAFAGLTSLLSLNMAANAIGAMDAGALLPLTSMQSLYLNANPLTTMPLLSRMSQLQLLDVTDNKLQRISAATFLYNTRLTWLSVSASTITTIDAGAFSMLSALAYLQMNTLQVTSIPATLFSALTCLTYLTMYSLPSVTTLDRYLFQPLTSYSSNLDLFTGMVRLRCVPLPPPGNTTGQYLTGGKPICAASSAYVDPQARTISIAHPYGRTTSADVQRSACSCVRPCVPAWSFASYYSSYAKPDHSHGCAQSNVHPPARAGRRIA</sequence>
<evidence type="ECO:0000256" key="3">
    <source>
        <dbReference type="ARBA" id="ARBA00022737"/>
    </source>
</evidence>
<feature type="chain" id="PRO_5017988728" description="LRRNT domain-containing protein" evidence="4">
    <location>
        <begin position="32"/>
        <end position="452"/>
    </location>
</feature>
<dbReference type="SUPFAM" id="SSF52058">
    <property type="entry name" value="L domain-like"/>
    <property type="match status" value="1"/>
</dbReference>
<keyword evidence="1" id="KW-0433">Leucine-rich repeat</keyword>
<accession>A0A3P3YKZ0</accession>
<dbReference type="PANTHER" id="PTHR24373">
    <property type="entry name" value="SLIT RELATED LEUCINE-RICH REPEAT NEURONAL PROTEIN"/>
    <property type="match status" value="1"/>
</dbReference>
<dbReference type="InterPro" id="IPR003591">
    <property type="entry name" value="Leu-rich_rpt_typical-subtyp"/>
</dbReference>